<dbReference type="AlphaFoldDB" id="A0A6S6PE79"/>
<organism evidence="2 3">
    <name type="scientific">Mycolicibacterium litorale</name>
    <dbReference type="NCBI Taxonomy" id="758802"/>
    <lineage>
        <taxon>Bacteria</taxon>
        <taxon>Bacillati</taxon>
        <taxon>Actinomycetota</taxon>
        <taxon>Actinomycetes</taxon>
        <taxon>Mycobacteriales</taxon>
        <taxon>Mycobacteriaceae</taxon>
        <taxon>Mycolicibacterium</taxon>
    </lineage>
</organism>
<dbReference type="Gene3D" id="3.40.50.300">
    <property type="entry name" value="P-loop containing nucleotide triphosphate hydrolases"/>
    <property type="match status" value="1"/>
</dbReference>
<evidence type="ECO:0000313" key="2">
    <source>
        <dbReference type="EMBL" id="BCI54950.1"/>
    </source>
</evidence>
<evidence type="ECO:0000313" key="3">
    <source>
        <dbReference type="Proteomes" id="UP000515734"/>
    </source>
</evidence>
<name>A0A6S6PE79_9MYCO</name>
<protein>
    <recommendedName>
        <fullName evidence="4">Terminase</fullName>
    </recommendedName>
</protein>
<evidence type="ECO:0000256" key="1">
    <source>
        <dbReference type="SAM" id="MobiDB-lite"/>
    </source>
</evidence>
<proteinExistence type="predicted"/>
<dbReference type="InterPro" id="IPR027417">
    <property type="entry name" value="P-loop_NTPase"/>
</dbReference>
<feature type="region of interest" description="Disordered" evidence="1">
    <location>
        <begin position="442"/>
        <end position="461"/>
    </location>
</feature>
<accession>A0A6S6PE79</accession>
<feature type="region of interest" description="Disordered" evidence="1">
    <location>
        <begin position="394"/>
        <end position="413"/>
    </location>
</feature>
<sequence length="461" mass="50498">MGVVLDRWQEDIWYAALGVREDGSLACDVMGVTLSISRQAGKTWGIMVGLIAICLSRPGTLVVWSSHHDRTSSETLTKIAGIVEKPTIRPKMRAQYPVVQADDGRGVHFANGSRILFGARSSGFGRGFAEVDIEVYDECQNLKESALTDMLAAMNVSDLGLAFFMGTPPRPQEVALGVHDAFKRRRDKALEPKKRRPFKGVYVEFSPESPESVVADIDAPGFWEKLSEANPSFGFRVGKSAIERLVENMSPEDVLREVFGIWDKTNESLSVVPKDHWNTLAAYPDELPEVAAYGINATCSGWFWITACWREEEYAHVEIALGTQSEVEAMNFLSRHATKRTPIKFDSTGAAKALGEKLKQNYFNASAYTQNESGAGNALWLNLAEQGRLSHGGQAELDNAVRGSRRQDRSSGGWMLVPRSDSFDIGPAVAMSAAVYAAMTTRPSGGSRAVSRRGRNGAVAR</sequence>
<gene>
    <name evidence="2" type="ORF">NIIDNTM18_42280</name>
</gene>
<reference evidence="2 3" key="1">
    <citation type="submission" date="2020-07" db="EMBL/GenBank/DDBJ databases">
        <title>Complete genome sequence of Mycolicibacterium litorale like strain isolated from cardiac implantable electronic device infection.</title>
        <authorList>
            <person name="Fukano H."/>
            <person name="Miyama H."/>
            <person name="Hoshino Y."/>
        </authorList>
    </citation>
    <scope>NUCLEOTIDE SEQUENCE [LARGE SCALE GENOMIC DNA]</scope>
    <source>
        <strain evidence="2 3">NIIDNTM18</strain>
    </source>
</reference>
<dbReference type="EMBL" id="AP023287">
    <property type="protein sequence ID" value="BCI54950.1"/>
    <property type="molecule type" value="Genomic_DNA"/>
</dbReference>
<dbReference type="Proteomes" id="UP000515734">
    <property type="component" value="Chromosome"/>
</dbReference>
<evidence type="ECO:0008006" key="4">
    <source>
        <dbReference type="Google" id="ProtNLM"/>
    </source>
</evidence>